<keyword evidence="3 9" id="KW-0633">Potassium transport</keyword>
<dbReference type="NCBIfam" id="TIGR00680">
    <property type="entry name" value="kdpA"/>
    <property type="match status" value="1"/>
</dbReference>
<keyword evidence="1 9" id="KW-0813">Transport</keyword>
<dbReference type="EMBL" id="AP028961">
    <property type="protein sequence ID" value="BET44611.1"/>
    <property type="molecule type" value="Genomic_DNA"/>
</dbReference>
<protein>
    <recommendedName>
        <fullName evidence="9">Potassium-transporting ATPase potassium-binding subunit</fullName>
    </recommendedName>
    <alternativeName>
        <fullName evidence="9">ATP phosphohydrolase [potassium-transporting] A chain</fullName>
    </alternativeName>
    <alternativeName>
        <fullName evidence="9">Potassium-binding and translocating subunit A</fullName>
    </alternativeName>
    <alternativeName>
        <fullName evidence="9">Potassium-translocating ATPase A chain</fullName>
    </alternativeName>
</protein>
<evidence type="ECO:0000256" key="2">
    <source>
        <dbReference type="ARBA" id="ARBA00022475"/>
    </source>
</evidence>
<feature type="transmembrane region" description="Helical" evidence="9">
    <location>
        <begin position="285"/>
        <end position="304"/>
    </location>
</feature>
<dbReference type="AlphaFoldDB" id="A0AAT9G4F9"/>
<feature type="transmembrane region" description="Helical" evidence="9">
    <location>
        <begin position="65"/>
        <end position="88"/>
    </location>
</feature>
<dbReference type="HAMAP" id="MF_00275">
    <property type="entry name" value="KdpA"/>
    <property type="match status" value="1"/>
</dbReference>
<evidence type="ECO:0000256" key="7">
    <source>
        <dbReference type="ARBA" id="ARBA00023065"/>
    </source>
</evidence>
<dbReference type="GO" id="GO:0008556">
    <property type="term" value="F:P-type potassium transmembrane transporter activity"/>
    <property type="evidence" value="ECO:0007669"/>
    <property type="project" value="InterPro"/>
</dbReference>
<comment type="subunit">
    <text evidence="9">The system is composed of three essential subunits: KdpA, KdpB and KdpC.</text>
</comment>
<keyword evidence="7 9" id="KW-0406">Ion transport</keyword>
<feature type="transmembrane region" description="Helical" evidence="9">
    <location>
        <begin position="6"/>
        <end position="30"/>
    </location>
</feature>
<keyword evidence="4 9" id="KW-0812">Transmembrane</keyword>
<reference evidence="10" key="1">
    <citation type="journal article" date="2023" name="Front. Microbiol.">
        <title>Genome analysis of Candidatus Aschnera chinzeii, the bacterial endosymbiont of the blood-sucking bat fly Penicillidia jenynsii (Insecta: Diptera: Nycteribiidae).</title>
        <authorList>
            <person name="Koga R."/>
            <person name="Moriyama M."/>
            <person name="Nozaki T."/>
            <person name="Fukatsu T."/>
        </authorList>
    </citation>
    <scope>NUCLEOTIDE SEQUENCE</scope>
    <source>
        <strain evidence="10">Kw-01</strain>
    </source>
</reference>
<dbReference type="GO" id="GO:0030955">
    <property type="term" value="F:potassium ion binding"/>
    <property type="evidence" value="ECO:0007669"/>
    <property type="project" value="UniProtKB-UniRule"/>
</dbReference>
<keyword evidence="2 9" id="KW-1003">Cell membrane</keyword>
<dbReference type="GO" id="GO:0005886">
    <property type="term" value="C:plasma membrane"/>
    <property type="evidence" value="ECO:0007669"/>
    <property type="project" value="UniProtKB-SubCell"/>
</dbReference>
<evidence type="ECO:0000256" key="4">
    <source>
        <dbReference type="ARBA" id="ARBA00022692"/>
    </source>
</evidence>
<feature type="transmembrane region" description="Helical" evidence="9">
    <location>
        <begin position="374"/>
        <end position="396"/>
    </location>
</feature>
<feature type="transmembrane region" description="Helical" evidence="9">
    <location>
        <begin position="530"/>
        <end position="552"/>
    </location>
</feature>
<feature type="transmembrane region" description="Helical" evidence="9">
    <location>
        <begin position="417"/>
        <end position="440"/>
    </location>
</feature>
<dbReference type="InterPro" id="IPR004623">
    <property type="entry name" value="KdpA"/>
</dbReference>
<dbReference type="PANTHER" id="PTHR30607:SF2">
    <property type="entry name" value="POTASSIUM-TRANSPORTING ATPASE POTASSIUM-BINDING SUBUNIT"/>
    <property type="match status" value="1"/>
</dbReference>
<reference evidence="10" key="2">
    <citation type="submission" date="2023-10" db="EMBL/GenBank/DDBJ databases">
        <authorList>
            <person name="Koga R."/>
            <person name="Fukatsu T."/>
        </authorList>
    </citation>
    <scope>NUCLEOTIDE SEQUENCE</scope>
    <source>
        <strain evidence="10">Kw-01</strain>
    </source>
</reference>
<comment type="subcellular location">
    <subcellularLocation>
        <location evidence="9">Cell membrane</location>
        <topology evidence="9">Multi-pass membrane protein</topology>
    </subcellularLocation>
</comment>
<name>A0AAT9G4F9_9ENTR</name>
<feature type="transmembrane region" description="Helical" evidence="9">
    <location>
        <begin position="141"/>
        <end position="161"/>
    </location>
</feature>
<evidence type="ECO:0000256" key="6">
    <source>
        <dbReference type="ARBA" id="ARBA00022989"/>
    </source>
</evidence>
<evidence type="ECO:0000256" key="3">
    <source>
        <dbReference type="ARBA" id="ARBA00022538"/>
    </source>
</evidence>
<accession>A0AAT9G4F9</accession>
<evidence type="ECO:0000256" key="9">
    <source>
        <dbReference type="HAMAP-Rule" id="MF_00275"/>
    </source>
</evidence>
<feature type="transmembrane region" description="Helical" evidence="9">
    <location>
        <begin position="330"/>
        <end position="354"/>
    </location>
</feature>
<feature type="transmembrane region" description="Helical" evidence="9">
    <location>
        <begin position="482"/>
        <end position="509"/>
    </location>
</feature>
<feature type="transmembrane region" description="Helical" evidence="9">
    <location>
        <begin position="253"/>
        <end position="273"/>
    </location>
</feature>
<evidence type="ECO:0000256" key="5">
    <source>
        <dbReference type="ARBA" id="ARBA00022958"/>
    </source>
</evidence>
<evidence type="ECO:0000313" key="10">
    <source>
        <dbReference type="EMBL" id="BET44611.1"/>
    </source>
</evidence>
<keyword evidence="6 9" id="KW-1133">Transmembrane helix</keyword>
<organism evidence="10">
    <name type="scientific">Candidatus Aschnera chinzeii</name>
    <dbReference type="NCBI Taxonomy" id="1485666"/>
    <lineage>
        <taxon>Bacteria</taxon>
        <taxon>Pseudomonadati</taxon>
        <taxon>Pseudomonadota</taxon>
        <taxon>Gammaproteobacteria</taxon>
        <taxon>Enterobacterales</taxon>
        <taxon>Enterobacteriaceae</taxon>
        <taxon>Candidatus Aschnera</taxon>
    </lineage>
</organism>
<feature type="transmembrane region" description="Helical" evidence="9">
    <location>
        <begin position="173"/>
        <end position="193"/>
    </location>
</feature>
<dbReference type="PANTHER" id="PTHR30607">
    <property type="entry name" value="POTASSIUM-TRANSPORTING ATPASE A CHAIN"/>
    <property type="match status" value="1"/>
</dbReference>
<sequence>MINNIFFIIIFIFILYITANILGKYLTYFITENLPSIIIKYEHYLWCYVLQNLINKNYKMKWKEYIISLMIFNCIGAVILFCILTNQYYLPLNPQQFSNLSFDLAFNITISFITSTNWQSYIGENTLSYFSQMAGLSVQNFLSSSTSIAVSFVMIRSFFYQNSNAVGNVWVDLVRIILYILLPLSTILALFFVSQGVIQNFSPYILANTLNHDLQTIPMGPVASQEAIKLLGSNGGGFFSANSSHPFENPTELCNIFQMLAMILIPTSLYFAFGYTIGDLKQGLILLYTAGIIFFIAFMIALCAELNGNPIFLLLDANDSINLEGKENRFGIFSSVLYAIITTATSCGAVNAMHDSFTAIGGMMPMFLMQLGEIVFGGVGSGLYSMLLFVILGAFIASSITGKIPRYLGKTIEIKEITLISIAILIAPSLTLFGSGLTLMTNIGRSSILNTGYHGFTEILYAFSSIANNNGSAFAGLSTNNLFYYLLSGIIMFIGRFSLMFLIIFISGIMIRKKRQSDILFTSITNGPAFIVLLIFIIFTIGGLTFIPSLLLGPISEHLDDRNFNSLIHFHEN</sequence>
<comment type="similarity">
    <text evidence="9">Belongs to the KdpA family.</text>
</comment>
<evidence type="ECO:0000256" key="8">
    <source>
        <dbReference type="ARBA" id="ARBA00023136"/>
    </source>
</evidence>
<evidence type="ECO:0000256" key="1">
    <source>
        <dbReference type="ARBA" id="ARBA00022448"/>
    </source>
</evidence>
<comment type="function">
    <text evidence="9">Part of the high-affinity ATP-driven potassium transport (or Kdp) system, which catalyzes the hydrolysis of ATP coupled with the electrogenic transport of potassium into the cytoplasm. This subunit binds the extracellular potassium ions and delivers the ions to the membrane domain of KdpB through an intramembrane tunnel.</text>
</comment>
<keyword evidence="8 9" id="KW-0472">Membrane</keyword>
<gene>
    <name evidence="9 10" type="primary">kdpA</name>
    <name evidence="10" type="ORF">ACHINZ_2830</name>
</gene>
<dbReference type="PIRSF" id="PIRSF001294">
    <property type="entry name" value="K_ATPaseA"/>
    <property type="match status" value="1"/>
</dbReference>
<keyword evidence="5 9" id="KW-0630">Potassium</keyword>
<proteinExistence type="inferred from homology"/>
<dbReference type="Pfam" id="PF03814">
    <property type="entry name" value="KdpA"/>
    <property type="match status" value="1"/>
</dbReference>